<dbReference type="RefSeq" id="WP_190834370.1">
    <property type="nucleotide sequence ID" value="NZ_JANEWF010000021.1"/>
</dbReference>
<evidence type="ECO:0000313" key="3">
    <source>
        <dbReference type="Proteomes" id="UP001211689"/>
    </source>
</evidence>
<feature type="compositionally biased region" description="Low complexity" evidence="1">
    <location>
        <begin position="147"/>
        <end position="162"/>
    </location>
</feature>
<gene>
    <name evidence="2" type="ORF">NNO07_17585</name>
</gene>
<organism evidence="2 3">
    <name type="scientific">Metapseudomonas resinovorans</name>
    <name type="common">Pseudomonas resinovorans</name>
    <dbReference type="NCBI Taxonomy" id="53412"/>
    <lineage>
        <taxon>Bacteria</taxon>
        <taxon>Pseudomonadati</taxon>
        <taxon>Pseudomonadota</taxon>
        <taxon>Gammaproteobacteria</taxon>
        <taxon>Pseudomonadales</taxon>
        <taxon>Pseudomonadaceae</taxon>
        <taxon>Metapseudomonas</taxon>
    </lineage>
</organism>
<protein>
    <recommendedName>
        <fullName evidence="4">Lipoprotein</fullName>
    </recommendedName>
</protein>
<dbReference type="EMBL" id="JANEWF010000021">
    <property type="protein sequence ID" value="MDA8484884.1"/>
    <property type="molecule type" value="Genomic_DNA"/>
</dbReference>
<dbReference type="PROSITE" id="PS51257">
    <property type="entry name" value="PROKAR_LIPOPROTEIN"/>
    <property type="match status" value="1"/>
</dbReference>
<evidence type="ECO:0000256" key="1">
    <source>
        <dbReference type="SAM" id="MobiDB-lite"/>
    </source>
</evidence>
<feature type="region of interest" description="Disordered" evidence="1">
    <location>
        <begin position="147"/>
        <end position="187"/>
    </location>
</feature>
<name>A0ABT4Y880_METRE</name>
<accession>A0ABT4Y880</accession>
<sequence>MSYRAFFLAVLSLTLGGCAVYDYDNDYYGRRYYDDGDYPVHRNYYDAPRRNYYIVDHRDDYRYYDRRYYDRRDYDGRKDYYKSDKRFHDRRFHDNDRKFHHQRRFYQQPYDNFQERRHDYTPRLQTWGKNNLQPGYRESNYRQQNYRRQNHQQHNVRQQYRVEPGYEARPHNPRYNNRSDWSMKNRR</sequence>
<reference evidence="2 3" key="1">
    <citation type="submission" date="2022-07" db="EMBL/GenBank/DDBJ databases">
        <title>Genome Analysis of Selected Gammaproteobacteria from Nigerian Food snails.</title>
        <authorList>
            <person name="Okafor A.C."/>
        </authorList>
    </citation>
    <scope>NUCLEOTIDE SEQUENCE [LARGE SCALE GENOMIC DNA]</scope>
    <source>
        <strain evidence="2 3">Awg 2</strain>
    </source>
</reference>
<keyword evidence="3" id="KW-1185">Reference proteome</keyword>
<proteinExistence type="predicted"/>
<evidence type="ECO:0008006" key="4">
    <source>
        <dbReference type="Google" id="ProtNLM"/>
    </source>
</evidence>
<dbReference type="Proteomes" id="UP001211689">
    <property type="component" value="Unassembled WGS sequence"/>
</dbReference>
<feature type="compositionally biased region" description="Polar residues" evidence="1">
    <location>
        <begin position="174"/>
        <end position="187"/>
    </location>
</feature>
<comment type="caution">
    <text evidence="2">The sequence shown here is derived from an EMBL/GenBank/DDBJ whole genome shotgun (WGS) entry which is preliminary data.</text>
</comment>
<evidence type="ECO:0000313" key="2">
    <source>
        <dbReference type="EMBL" id="MDA8484884.1"/>
    </source>
</evidence>